<keyword evidence="2" id="KW-1185">Reference proteome</keyword>
<gene>
    <name evidence="1" type="ORF">L6164_004318</name>
</gene>
<name>A0ACB9Q426_BAUVA</name>
<comment type="caution">
    <text evidence="1">The sequence shown here is derived from an EMBL/GenBank/DDBJ whole genome shotgun (WGS) entry which is preliminary data.</text>
</comment>
<accession>A0ACB9Q426</accession>
<reference evidence="1 2" key="1">
    <citation type="journal article" date="2022" name="DNA Res.">
        <title>Chromosomal-level genome assembly of the orchid tree Bauhinia variegata (Leguminosae; Cercidoideae) supports the allotetraploid origin hypothesis of Bauhinia.</title>
        <authorList>
            <person name="Zhong Y."/>
            <person name="Chen Y."/>
            <person name="Zheng D."/>
            <person name="Pang J."/>
            <person name="Liu Y."/>
            <person name="Luo S."/>
            <person name="Meng S."/>
            <person name="Qian L."/>
            <person name="Wei D."/>
            <person name="Dai S."/>
            <person name="Zhou R."/>
        </authorList>
    </citation>
    <scope>NUCLEOTIDE SEQUENCE [LARGE SCALE GENOMIC DNA]</scope>
    <source>
        <strain evidence="1">BV-YZ2020</strain>
    </source>
</reference>
<evidence type="ECO:0000313" key="1">
    <source>
        <dbReference type="EMBL" id="KAI4355558.1"/>
    </source>
</evidence>
<dbReference type="Proteomes" id="UP000828941">
    <property type="component" value="Chromosome 2"/>
</dbReference>
<evidence type="ECO:0000313" key="2">
    <source>
        <dbReference type="Proteomes" id="UP000828941"/>
    </source>
</evidence>
<protein>
    <submittedName>
        <fullName evidence="1">Uncharacterized protein</fullName>
    </submittedName>
</protein>
<proteinExistence type="predicted"/>
<sequence length="895" mass="99072">MQKMMGILQTSVYALLGVLTIVLLVQAQDQSGFISIDCGLPANSSYSEETTGINYISDAKYISTGESKTVPTEFRATKQQQLWYLRRFPSGTRNCYKIKVTSGTKYLIRASFFYGNYDDQNELPEFALHLGANVWETVKFTNASISINYEIIHIPPLDNVQICLVNTGSGIPFISAIELRTLKNTTYITQSGSLSRFLRVDMGNSNLTYRFKNDIYDRFWLPILFNGWMDLSMTLSPNSLSQNDYQPPAIVMSTAATPVNISGSFDFYWDPDNVNDQFYIYMHFTEVQVIPDNETRAFNISLNGDYWYGPLSPLYQVTTTIFSSKPLTGSTRYLFSLYQSWNSTLPPTINAVEVYQVKDFSQSDTDQDDVDAITNIKSTYGLTRNWQGDPCAPVAYMWQGLNCSVSGTDPSRIISLNLSSSGLTGEIPLDISKLTMLQSLDLSNNSLSGSIPDFLTKLPSMTVLNLAKNNLSGSIPSELLDKSRAGSLSLSVEQNPILCGTTSCNQNGNQTEKKKKNNIVIPIVAAIGGALVLLLIIGVVVCIFCGIGKRKPPAAGKVDMEPSTPTASSFEIKNQQYSYTDLVKMTNNFDRVLGKGGFGTVYHGFIDDIQVAVKILSASSVQGYQQFVAEVKLLMRVHHRNLTSLIGYCNEENNIGLIYEYMANGNLDELLSGRNSGTKFLTWEDRLRIAMDSAQGLEYLHNGCKPPIIHRDVKTTNILLTETLHAKLADFGLSKSFPTDGGTHVSTVVAGTPGYLDPEYYISNRLTEKSDIYSFGVVLLEIITGQPAITRTHEKTHISQFVGSMLDKGDIKNVVDPKLNGEFDTSSVWKAVEIAMACLSHANAKRPNMSDVVAEIKDCLAAELARKRSHLENENKDSIELVSLNLTTELNPVAR</sequence>
<organism evidence="1 2">
    <name type="scientific">Bauhinia variegata</name>
    <name type="common">Purple orchid tree</name>
    <name type="synonym">Phanera variegata</name>
    <dbReference type="NCBI Taxonomy" id="167791"/>
    <lineage>
        <taxon>Eukaryota</taxon>
        <taxon>Viridiplantae</taxon>
        <taxon>Streptophyta</taxon>
        <taxon>Embryophyta</taxon>
        <taxon>Tracheophyta</taxon>
        <taxon>Spermatophyta</taxon>
        <taxon>Magnoliopsida</taxon>
        <taxon>eudicotyledons</taxon>
        <taxon>Gunneridae</taxon>
        <taxon>Pentapetalae</taxon>
        <taxon>rosids</taxon>
        <taxon>fabids</taxon>
        <taxon>Fabales</taxon>
        <taxon>Fabaceae</taxon>
        <taxon>Cercidoideae</taxon>
        <taxon>Cercideae</taxon>
        <taxon>Bauhiniinae</taxon>
        <taxon>Bauhinia</taxon>
    </lineage>
</organism>
<dbReference type="EMBL" id="CM039427">
    <property type="protein sequence ID" value="KAI4355558.1"/>
    <property type="molecule type" value="Genomic_DNA"/>
</dbReference>